<dbReference type="Gene3D" id="1.10.10.10">
    <property type="entry name" value="Winged helix-like DNA-binding domain superfamily/Winged helix DNA-binding domain"/>
    <property type="match status" value="1"/>
</dbReference>
<dbReference type="PROSITE" id="PS51930">
    <property type="entry name" value="BMC_2"/>
    <property type="match status" value="1"/>
</dbReference>
<comment type="caution">
    <text evidence="6">The sequence shown here is derived from an EMBL/GenBank/DDBJ whole genome shotgun (WGS) entry which is preliminary data.</text>
</comment>
<feature type="compositionally biased region" description="Basic and acidic residues" evidence="4">
    <location>
        <begin position="95"/>
        <end position="118"/>
    </location>
</feature>
<organism evidence="6">
    <name type="scientific">Caldithrix abyssi</name>
    <dbReference type="NCBI Taxonomy" id="187145"/>
    <lineage>
        <taxon>Bacteria</taxon>
        <taxon>Pseudomonadati</taxon>
        <taxon>Calditrichota</taxon>
        <taxon>Calditrichia</taxon>
        <taxon>Calditrichales</taxon>
        <taxon>Calditrichaceae</taxon>
        <taxon>Caldithrix</taxon>
    </lineage>
</organism>
<accession>A0A7V5H3H3</accession>
<dbReference type="AlphaFoldDB" id="A0A7V5H3H3"/>
<dbReference type="SUPFAM" id="SSF143414">
    <property type="entry name" value="CcmK-like"/>
    <property type="match status" value="1"/>
</dbReference>
<dbReference type="InterPro" id="IPR037233">
    <property type="entry name" value="CcmK-like_sf"/>
</dbReference>
<dbReference type="InterPro" id="IPR044872">
    <property type="entry name" value="CcmK/CsoS1_BMC"/>
</dbReference>
<proteinExistence type="inferred from homology"/>
<dbReference type="Gene3D" id="3.30.70.1710">
    <property type="match status" value="1"/>
</dbReference>
<dbReference type="Pfam" id="PF00936">
    <property type="entry name" value="BMC"/>
    <property type="match status" value="1"/>
</dbReference>
<dbReference type="Proteomes" id="UP000886111">
    <property type="component" value="Unassembled WGS sequence"/>
</dbReference>
<dbReference type="EMBL" id="DRTD01000379">
    <property type="protein sequence ID" value="HHE55146.1"/>
    <property type="molecule type" value="Genomic_DNA"/>
</dbReference>
<dbReference type="GO" id="GO:0031469">
    <property type="term" value="C:bacterial microcompartment"/>
    <property type="evidence" value="ECO:0007669"/>
    <property type="project" value="UniProtKB-SubCell"/>
</dbReference>
<evidence type="ECO:0000256" key="3">
    <source>
        <dbReference type="PROSITE-ProRule" id="PRU01278"/>
    </source>
</evidence>
<dbReference type="InterPro" id="IPR000249">
    <property type="entry name" value="BMC_dom"/>
</dbReference>
<keyword evidence="2" id="KW-1283">Bacterial microcompartment</keyword>
<evidence type="ECO:0000256" key="4">
    <source>
        <dbReference type="SAM" id="MobiDB-lite"/>
    </source>
</evidence>
<feature type="region of interest" description="Disordered" evidence="4">
    <location>
        <begin position="73"/>
        <end position="142"/>
    </location>
</feature>
<comment type="subcellular location">
    <subcellularLocation>
        <location evidence="1">Bacterial microcompartment</location>
    </subcellularLocation>
</comment>
<dbReference type="SMART" id="SM00877">
    <property type="entry name" value="BMC"/>
    <property type="match status" value="1"/>
</dbReference>
<evidence type="ECO:0000256" key="2">
    <source>
        <dbReference type="ARBA" id="ARBA00024446"/>
    </source>
</evidence>
<gene>
    <name evidence="6" type="ORF">ENL21_05140</name>
</gene>
<reference evidence="6" key="1">
    <citation type="journal article" date="2020" name="mSystems">
        <title>Genome- and Community-Level Interaction Insights into Carbon Utilization and Element Cycling Functions of Hydrothermarchaeota in Hydrothermal Sediment.</title>
        <authorList>
            <person name="Zhou Z."/>
            <person name="Liu Y."/>
            <person name="Xu W."/>
            <person name="Pan J."/>
            <person name="Luo Z.H."/>
            <person name="Li M."/>
        </authorList>
    </citation>
    <scope>NUCLEOTIDE SEQUENCE [LARGE SCALE GENOMIC DNA]</scope>
    <source>
        <strain evidence="6">HyVt-76</strain>
    </source>
</reference>
<comment type="similarity">
    <text evidence="3">Belongs to the bacterial microcompartments protein family.</text>
</comment>
<feature type="non-terminal residue" evidence="6">
    <location>
        <position position="1"/>
    </location>
</feature>
<evidence type="ECO:0000259" key="5">
    <source>
        <dbReference type="PROSITE" id="PS51930"/>
    </source>
</evidence>
<dbReference type="PANTHER" id="PTHR33941:SF11">
    <property type="entry name" value="BACTERIAL MICROCOMPARTMENT SHELL PROTEIN PDUJ"/>
    <property type="match status" value="1"/>
</dbReference>
<dbReference type="CDD" id="cd07045">
    <property type="entry name" value="BMC_CcmK_like"/>
    <property type="match status" value="1"/>
</dbReference>
<dbReference type="SUPFAM" id="SSF46785">
    <property type="entry name" value="Winged helix' DNA-binding domain"/>
    <property type="match status" value="1"/>
</dbReference>
<sequence>TKGFVAAILAADAMVKAAQVELVPYRKIGAAYVTVVVKGELGACQAAVDAGVRAAEQIGELVSYHIIANPYDDTENQLESSPRKKPESRKKGLTRKKDQEALLTGKPEDKVKPEEKRPLTRTTRPGRRKSRAEKTKPSSPDQIILHHLTQQPEGSTLNELSNLVGLSTKEVRLILKKLMDQGKVEKIQQKYFAM</sequence>
<name>A0A7V5H3H3_CALAY</name>
<feature type="domain" description="BMC" evidence="5">
    <location>
        <begin position="1"/>
        <end position="79"/>
    </location>
</feature>
<evidence type="ECO:0000313" key="6">
    <source>
        <dbReference type="EMBL" id="HHE55146.1"/>
    </source>
</evidence>
<dbReference type="InterPro" id="IPR050575">
    <property type="entry name" value="BMC_shell"/>
</dbReference>
<protein>
    <submittedName>
        <fullName evidence="6">BMC domain-containing protein</fullName>
    </submittedName>
</protein>
<dbReference type="InterPro" id="IPR036388">
    <property type="entry name" value="WH-like_DNA-bd_sf"/>
</dbReference>
<dbReference type="InterPro" id="IPR036390">
    <property type="entry name" value="WH_DNA-bd_sf"/>
</dbReference>
<dbReference type="PANTHER" id="PTHR33941">
    <property type="entry name" value="PROPANEDIOL UTILIZATION PROTEIN PDUA"/>
    <property type="match status" value="1"/>
</dbReference>
<evidence type="ECO:0000256" key="1">
    <source>
        <dbReference type="ARBA" id="ARBA00024322"/>
    </source>
</evidence>